<reference evidence="2" key="1">
    <citation type="submission" date="2024-07" db="EMBL/GenBank/DDBJ databases">
        <title>Two chromosome-level genome assemblies of Korean endemic species Abeliophyllum distichum and Forsythia ovata (Oleaceae).</title>
        <authorList>
            <person name="Jang H."/>
        </authorList>
    </citation>
    <scope>NUCLEOTIDE SEQUENCE [LARGE SCALE GENOMIC DNA]</scope>
</reference>
<dbReference type="AlphaFoldDB" id="A0ABD1RP74"/>
<comment type="caution">
    <text evidence="1">The sequence shown here is derived from an EMBL/GenBank/DDBJ whole genome shotgun (WGS) entry which is preliminary data.</text>
</comment>
<name>A0ABD1RP74_9LAMI</name>
<organism evidence="1 2">
    <name type="scientific">Forsythia ovata</name>
    <dbReference type="NCBI Taxonomy" id="205694"/>
    <lineage>
        <taxon>Eukaryota</taxon>
        <taxon>Viridiplantae</taxon>
        <taxon>Streptophyta</taxon>
        <taxon>Embryophyta</taxon>
        <taxon>Tracheophyta</taxon>
        <taxon>Spermatophyta</taxon>
        <taxon>Magnoliopsida</taxon>
        <taxon>eudicotyledons</taxon>
        <taxon>Gunneridae</taxon>
        <taxon>Pentapetalae</taxon>
        <taxon>asterids</taxon>
        <taxon>lamiids</taxon>
        <taxon>Lamiales</taxon>
        <taxon>Oleaceae</taxon>
        <taxon>Forsythieae</taxon>
        <taxon>Forsythia</taxon>
    </lineage>
</organism>
<dbReference type="EMBL" id="JBFOLJ010000012">
    <property type="protein sequence ID" value="KAL2489839.1"/>
    <property type="molecule type" value="Genomic_DNA"/>
</dbReference>
<evidence type="ECO:0000313" key="2">
    <source>
        <dbReference type="Proteomes" id="UP001604277"/>
    </source>
</evidence>
<protein>
    <submittedName>
        <fullName evidence="1">Uncharacterized protein</fullName>
    </submittedName>
</protein>
<dbReference type="PANTHER" id="PTHR46310">
    <property type="entry name" value="AMIDASE 1"/>
    <property type="match status" value="1"/>
</dbReference>
<sequence>MHRGPMIRIYNPHLTYLRGRGLSRNPSLENPRLNLPRKYVQLHAKREINPLRPSGKPVIKYKSKTTVPSHSRYAWAPLFHPNFLNLLSVRWSSQFCHCSTQLPLCGQIHRPSDTVRASRVRFESDSHHYPFLHSILNPYQTLKWRLPIESATLRSGVDQTFQIHRGPQPVWYLAVNSRSSLFSNGYCFVVSSNNDFVQQFNFEGLRDMDMDFNGDVASLDAEILQLPEVSPLAIKTNPHVAEKLFDQWLSLPDTVSLDDGILVIPIVADSPPKLRTKKGLAVEFHDRVYALLTIATMSGGCQAELNKPVAENGSIENEVPTDGKKMKETKNSQKHHFLLLQLIAAQTRYEPDDMCDFEL</sequence>
<dbReference type="PANTHER" id="PTHR46310:SF4">
    <property type="entry name" value="OUTER ENVELOPE PROTEIN 64, MITOCHONDRIAL"/>
    <property type="match status" value="1"/>
</dbReference>
<accession>A0ABD1RP74</accession>
<proteinExistence type="predicted"/>
<evidence type="ECO:0000313" key="1">
    <source>
        <dbReference type="EMBL" id="KAL2489839.1"/>
    </source>
</evidence>
<dbReference type="Proteomes" id="UP001604277">
    <property type="component" value="Unassembled WGS sequence"/>
</dbReference>
<gene>
    <name evidence="1" type="ORF">Fot_43131</name>
</gene>
<keyword evidence="2" id="KW-1185">Reference proteome</keyword>